<keyword evidence="3" id="KW-0067">ATP-binding</keyword>
<protein>
    <submittedName>
        <fullName evidence="5">Leucine-rich repeat-containing protein kinase family protein</fullName>
        <ecNumber evidence="5">2.7.-.-</ecNumber>
    </submittedName>
</protein>
<feature type="domain" description="Protein kinase" evidence="4">
    <location>
        <begin position="203"/>
        <end position="437"/>
    </location>
</feature>
<name>A0ABV8PT68_9BACT</name>
<keyword evidence="6" id="KW-1185">Reference proteome</keyword>
<dbReference type="Proteomes" id="UP001595906">
    <property type="component" value="Unassembled WGS sequence"/>
</dbReference>
<dbReference type="GO" id="GO:0016301">
    <property type="term" value="F:kinase activity"/>
    <property type="evidence" value="ECO:0007669"/>
    <property type="project" value="UniProtKB-KW"/>
</dbReference>
<dbReference type="PROSITE" id="PS50011">
    <property type="entry name" value="PROTEIN_KINASE_DOM"/>
    <property type="match status" value="1"/>
</dbReference>
<sequence>MQTLEQLLSGKLIGTKQLTLACGLNSVPEAIYTLADTLEILDLSNNQLSNLPSDFAKLHQLRILFLSNNQFTVFPEVLAQCPKLTVIGFKQNQINHIAEDAIPLQTRWLILTDNHLKALPKSIGKCTQLEKFPVAGNQLTHLPDEMANCKNLALLRISANQLSDLPEWLLAMPKLSWLAFSGNPFCKKIDDRLLLDGIDWQQLTLTHQLGEGASGIISKAIWQAQNEVPKEVAVKLFKGAVTSDGYPEDEMHACILAGNHPHLVKVLGRIDHHPQQKQGLVFDLITNTFYNLGLPPSFDTCSRDVFLPNIHFTVAQILAIAKAIASVAAHLHGKGIMHGDLYAHNTLITAQHDTIFSDFGAASLYEITTPQAAYLQRIEVRAYGCLLDDLLQNCTEQHHLSDAAIVLKALVPLCMQPTVLQRPSFEDILPLLEEIAL</sequence>
<dbReference type="InterPro" id="IPR003591">
    <property type="entry name" value="Leu-rich_rpt_typical-subtyp"/>
</dbReference>
<keyword evidence="5" id="KW-0418">Kinase</keyword>
<dbReference type="InterPro" id="IPR050216">
    <property type="entry name" value="LRR_domain-containing"/>
</dbReference>
<evidence type="ECO:0000256" key="3">
    <source>
        <dbReference type="PROSITE-ProRule" id="PRU10141"/>
    </source>
</evidence>
<keyword evidence="5" id="KW-0808">Transferase</keyword>
<dbReference type="InterPro" id="IPR011009">
    <property type="entry name" value="Kinase-like_dom_sf"/>
</dbReference>
<dbReference type="PROSITE" id="PS00107">
    <property type="entry name" value="PROTEIN_KINASE_ATP"/>
    <property type="match status" value="1"/>
</dbReference>
<dbReference type="InterPro" id="IPR032675">
    <property type="entry name" value="LRR_dom_sf"/>
</dbReference>
<dbReference type="Gene3D" id="3.30.200.20">
    <property type="entry name" value="Phosphorylase Kinase, domain 1"/>
    <property type="match status" value="1"/>
</dbReference>
<organism evidence="5 6">
    <name type="scientific">Parasediminibacterium paludis</name>
    <dbReference type="NCBI Taxonomy" id="908966"/>
    <lineage>
        <taxon>Bacteria</taxon>
        <taxon>Pseudomonadati</taxon>
        <taxon>Bacteroidota</taxon>
        <taxon>Chitinophagia</taxon>
        <taxon>Chitinophagales</taxon>
        <taxon>Chitinophagaceae</taxon>
        <taxon>Parasediminibacterium</taxon>
    </lineage>
</organism>
<proteinExistence type="predicted"/>
<dbReference type="EC" id="2.7.-.-" evidence="5"/>
<comment type="caution">
    <text evidence="5">The sequence shown here is derived from an EMBL/GenBank/DDBJ whole genome shotgun (WGS) entry which is preliminary data.</text>
</comment>
<dbReference type="PANTHER" id="PTHR48051">
    <property type="match status" value="1"/>
</dbReference>
<dbReference type="InterPro" id="IPR001245">
    <property type="entry name" value="Ser-Thr/Tyr_kinase_cat_dom"/>
</dbReference>
<evidence type="ECO:0000313" key="5">
    <source>
        <dbReference type="EMBL" id="MFC4231313.1"/>
    </source>
</evidence>
<accession>A0ABV8PT68</accession>
<dbReference type="Pfam" id="PF07714">
    <property type="entry name" value="PK_Tyr_Ser-Thr"/>
    <property type="match status" value="1"/>
</dbReference>
<evidence type="ECO:0000313" key="6">
    <source>
        <dbReference type="Proteomes" id="UP001595906"/>
    </source>
</evidence>
<dbReference type="PROSITE" id="PS51450">
    <property type="entry name" value="LRR"/>
    <property type="match status" value="1"/>
</dbReference>
<reference evidence="6" key="1">
    <citation type="journal article" date="2019" name="Int. J. Syst. Evol. Microbiol.">
        <title>The Global Catalogue of Microorganisms (GCM) 10K type strain sequencing project: providing services to taxonomists for standard genome sequencing and annotation.</title>
        <authorList>
            <consortium name="The Broad Institute Genomics Platform"/>
            <consortium name="The Broad Institute Genome Sequencing Center for Infectious Disease"/>
            <person name="Wu L."/>
            <person name="Ma J."/>
        </authorList>
    </citation>
    <scope>NUCLEOTIDE SEQUENCE [LARGE SCALE GENOMIC DNA]</scope>
    <source>
        <strain evidence="6">CECT 8010</strain>
    </source>
</reference>
<dbReference type="SMART" id="SM00364">
    <property type="entry name" value="LRR_BAC"/>
    <property type="match status" value="5"/>
</dbReference>
<dbReference type="SUPFAM" id="SSF56112">
    <property type="entry name" value="Protein kinase-like (PK-like)"/>
    <property type="match status" value="1"/>
</dbReference>
<feature type="binding site" evidence="3">
    <location>
        <position position="235"/>
    </location>
    <ligand>
        <name>ATP</name>
        <dbReference type="ChEBI" id="CHEBI:30616"/>
    </ligand>
</feature>
<dbReference type="InterPro" id="IPR000719">
    <property type="entry name" value="Prot_kinase_dom"/>
</dbReference>
<evidence type="ECO:0000259" key="4">
    <source>
        <dbReference type="PROSITE" id="PS50011"/>
    </source>
</evidence>
<keyword evidence="2" id="KW-0677">Repeat</keyword>
<evidence type="ECO:0000256" key="1">
    <source>
        <dbReference type="ARBA" id="ARBA00022614"/>
    </source>
</evidence>
<dbReference type="Pfam" id="PF13855">
    <property type="entry name" value="LRR_8"/>
    <property type="match status" value="1"/>
</dbReference>
<evidence type="ECO:0000256" key="2">
    <source>
        <dbReference type="ARBA" id="ARBA00022737"/>
    </source>
</evidence>
<dbReference type="Pfam" id="PF12799">
    <property type="entry name" value="LRR_4"/>
    <property type="match status" value="1"/>
</dbReference>
<keyword evidence="1" id="KW-0433">Leucine-rich repeat</keyword>
<gene>
    <name evidence="5" type="ORF">ACFOW1_05390</name>
</gene>
<dbReference type="PANTHER" id="PTHR48051:SF1">
    <property type="entry name" value="RAS SUPPRESSOR PROTEIN 1"/>
    <property type="match status" value="1"/>
</dbReference>
<dbReference type="Gene3D" id="1.10.510.10">
    <property type="entry name" value="Transferase(Phosphotransferase) domain 1"/>
    <property type="match status" value="1"/>
</dbReference>
<dbReference type="InterPro" id="IPR017441">
    <property type="entry name" value="Protein_kinase_ATP_BS"/>
</dbReference>
<dbReference type="Gene3D" id="3.80.10.10">
    <property type="entry name" value="Ribonuclease Inhibitor"/>
    <property type="match status" value="2"/>
</dbReference>
<dbReference type="SMART" id="SM00369">
    <property type="entry name" value="LRR_TYP"/>
    <property type="match status" value="5"/>
</dbReference>
<dbReference type="EMBL" id="JBHSDC010000003">
    <property type="protein sequence ID" value="MFC4231313.1"/>
    <property type="molecule type" value="Genomic_DNA"/>
</dbReference>
<dbReference type="SUPFAM" id="SSF52058">
    <property type="entry name" value="L domain-like"/>
    <property type="match status" value="1"/>
</dbReference>
<dbReference type="RefSeq" id="WP_379012711.1">
    <property type="nucleotide sequence ID" value="NZ_JBHSDC010000003.1"/>
</dbReference>
<dbReference type="InterPro" id="IPR001611">
    <property type="entry name" value="Leu-rich_rpt"/>
</dbReference>
<dbReference type="InterPro" id="IPR025875">
    <property type="entry name" value="Leu-rich_rpt_4"/>
</dbReference>
<keyword evidence="3" id="KW-0547">Nucleotide-binding</keyword>